<evidence type="ECO:0000313" key="1">
    <source>
        <dbReference type="EMBL" id="ARF53002.1"/>
    </source>
</evidence>
<organism evidence="1 2">
    <name type="scientific">Streptomyces gilvosporeus</name>
    <dbReference type="NCBI Taxonomy" id="553510"/>
    <lineage>
        <taxon>Bacteria</taxon>
        <taxon>Bacillati</taxon>
        <taxon>Actinomycetota</taxon>
        <taxon>Actinomycetes</taxon>
        <taxon>Kitasatosporales</taxon>
        <taxon>Streptomycetaceae</taxon>
        <taxon>Streptomyces</taxon>
    </lineage>
</organism>
<dbReference type="OrthoDB" id="4326862at2"/>
<evidence type="ECO:0000313" key="2">
    <source>
        <dbReference type="Proteomes" id="UP000192726"/>
    </source>
</evidence>
<name>A0A1V0TK28_9ACTN</name>
<proteinExistence type="predicted"/>
<keyword evidence="2" id="KW-1185">Reference proteome</keyword>
<dbReference type="KEGG" id="sgv:B1H19_01290"/>
<accession>A0A1V0TK28</accession>
<protein>
    <submittedName>
        <fullName evidence="1">Uncharacterized protein</fullName>
    </submittedName>
</protein>
<dbReference type="EMBL" id="CP020569">
    <property type="protein sequence ID" value="ARF53002.1"/>
    <property type="molecule type" value="Genomic_DNA"/>
</dbReference>
<dbReference type="AlphaFoldDB" id="A0A1V0TK28"/>
<dbReference type="RefSeq" id="WP_083102433.1">
    <property type="nucleotide sequence ID" value="NZ_CP020569.1"/>
</dbReference>
<reference evidence="1 2" key="1">
    <citation type="submission" date="2017-04" db="EMBL/GenBank/DDBJ databases">
        <title>Complete Genome Sequence of Streptomyces gilvosporeus F607, a Capable Producer of Natamycin.</title>
        <authorList>
            <person name="Zong G."/>
            <person name="Zhong C."/>
            <person name="Fu J."/>
            <person name="Qin R."/>
            <person name="Cao G."/>
        </authorList>
    </citation>
    <scope>NUCLEOTIDE SEQUENCE [LARGE SCALE GENOMIC DNA]</scope>
    <source>
        <strain evidence="1 2">F607</strain>
    </source>
</reference>
<gene>
    <name evidence="1" type="ORF">B1H19_01290</name>
</gene>
<dbReference type="STRING" id="553510.B1H19_01290"/>
<dbReference type="Proteomes" id="UP000192726">
    <property type="component" value="Chromosome"/>
</dbReference>
<sequence>MATNRMEVDSVLHTIRTIFESLLRLLLPAQGRHRSAGSAPAVRCQAAPTLAPPRQQGLFRGENVALLCPDVKRQERRLHRGRRRALWLASHGIDAGPRRIHGMEVAS</sequence>